<keyword evidence="2" id="KW-1185">Reference proteome</keyword>
<protein>
    <submittedName>
        <fullName evidence="1">Uncharacterized protein</fullName>
    </submittedName>
</protein>
<dbReference type="Proteomes" id="UP000441585">
    <property type="component" value="Unassembled WGS sequence"/>
</dbReference>
<comment type="caution">
    <text evidence="1">The sequence shown here is derived from an EMBL/GenBank/DDBJ whole genome shotgun (WGS) entry which is preliminary data.</text>
</comment>
<evidence type="ECO:0000313" key="2">
    <source>
        <dbReference type="Proteomes" id="UP000441585"/>
    </source>
</evidence>
<dbReference type="AlphaFoldDB" id="A0A6I2MBH8"/>
<dbReference type="EMBL" id="WKKF01000002">
    <property type="protein sequence ID" value="MRX54642.1"/>
    <property type="molecule type" value="Genomic_DNA"/>
</dbReference>
<evidence type="ECO:0000313" key="1">
    <source>
        <dbReference type="EMBL" id="MRX54642.1"/>
    </source>
</evidence>
<reference evidence="1 2" key="1">
    <citation type="submission" date="2019-11" db="EMBL/GenBank/DDBJ databases">
        <title>Bacillus idriensis genome.</title>
        <authorList>
            <person name="Konopka E.N."/>
            <person name="Newman J.D."/>
        </authorList>
    </citation>
    <scope>NUCLEOTIDE SEQUENCE [LARGE SCALE GENOMIC DNA]</scope>
    <source>
        <strain evidence="1 2">DSM 19097</strain>
    </source>
</reference>
<accession>A0A6I2MBH8</accession>
<proteinExistence type="predicted"/>
<dbReference type="RefSeq" id="WP_154318659.1">
    <property type="nucleotide sequence ID" value="NZ_CAJGAA010000002.1"/>
</dbReference>
<name>A0A6I2MBH8_9BACI</name>
<sequence>MTKKERLTAEELVEIKMAIEYYESHKESGVPGARIIAENLTEKAVPKLLAEVERLRFALESIVNIDGKYLDTEFDVEDAYDTIDKIALEAIRND</sequence>
<gene>
    <name evidence="1" type="ORF">GJU41_11730</name>
</gene>
<organism evidence="1 2">
    <name type="scientific">Metabacillus idriensis</name>
    <dbReference type="NCBI Taxonomy" id="324768"/>
    <lineage>
        <taxon>Bacteria</taxon>
        <taxon>Bacillati</taxon>
        <taxon>Bacillota</taxon>
        <taxon>Bacilli</taxon>
        <taxon>Bacillales</taxon>
        <taxon>Bacillaceae</taxon>
        <taxon>Metabacillus</taxon>
    </lineage>
</organism>